<dbReference type="PANTHER" id="PTHR34473">
    <property type="entry name" value="UPF0699 TRANSMEMBRANE PROTEIN YDBS"/>
    <property type="match status" value="1"/>
</dbReference>
<feature type="domain" description="YdbS-like PH" evidence="3">
    <location>
        <begin position="242"/>
        <end position="328"/>
    </location>
</feature>
<evidence type="ECO:0000256" key="2">
    <source>
        <dbReference type="SAM" id="Phobius"/>
    </source>
</evidence>
<keyword evidence="2" id="KW-1133">Transmembrane helix</keyword>
<feature type="compositionally biased region" description="Acidic residues" evidence="1">
    <location>
        <begin position="580"/>
        <end position="590"/>
    </location>
</feature>
<feature type="transmembrane region" description="Helical" evidence="2">
    <location>
        <begin position="46"/>
        <end position="65"/>
    </location>
</feature>
<feature type="domain" description="YdbS-like PH" evidence="3">
    <location>
        <begin position="395"/>
        <end position="476"/>
    </location>
</feature>
<reference evidence="5" key="1">
    <citation type="submission" date="2016-10" db="EMBL/GenBank/DDBJ databases">
        <authorList>
            <person name="Varghese N."/>
            <person name="Submissions S."/>
        </authorList>
    </citation>
    <scope>NUCLEOTIDE SEQUENCE [LARGE SCALE GENOMIC DNA]</scope>
    <source>
        <strain evidence="5">CGMCC 1.7736</strain>
    </source>
</reference>
<name>A0A1I6GMS2_9EURY</name>
<dbReference type="AlphaFoldDB" id="A0A1I6GMS2"/>
<gene>
    <name evidence="4" type="ORF">SAMN04487947_1400</name>
</gene>
<feature type="transmembrane region" description="Helical" evidence="2">
    <location>
        <begin position="21"/>
        <end position="40"/>
    </location>
</feature>
<feature type="transmembrane region" description="Helical" evidence="2">
    <location>
        <begin position="349"/>
        <end position="371"/>
    </location>
</feature>
<protein>
    <submittedName>
        <fullName evidence="4">Putative membrane protein</fullName>
    </submittedName>
</protein>
<organism evidence="4 5">
    <name type="scientific">Halogeometricum rufum</name>
    <dbReference type="NCBI Taxonomy" id="553469"/>
    <lineage>
        <taxon>Archaea</taxon>
        <taxon>Methanobacteriati</taxon>
        <taxon>Methanobacteriota</taxon>
        <taxon>Stenosarchaea group</taxon>
        <taxon>Halobacteria</taxon>
        <taxon>Halobacteriales</taxon>
        <taxon>Haloferacaceae</taxon>
        <taxon>Halogeometricum</taxon>
    </lineage>
</organism>
<dbReference type="EMBL" id="FOYT01000001">
    <property type="protein sequence ID" value="SFR43484.1"/>
    <property type="molecule type" value="Genomic_DNA"/>
</dbReference>
<feature type="transmembrane region" description="Helical" evidence="2">
    <location>
        <begin position="214"/>
        <end position="240"/>
    </location>
</feature>
<dbReference type="Pfam" id="PF03703">
    <property type="entry name" value="bPH_2"/>
    <property type="match status" value="3"/>
</dbReference>
<evidence type="ECO:0000256" key="1">
    <source>
        <dbReference type="SAM" id="MobiDB-lite"/>
    </source>
</evidence>
<dbReference type="Proteomes" id="UP000198531">
    <property type="component" value="Unassembled WGS sequence"/>
</dbReference>
<dbReference type="PANTHER" id="PTHR34473:SF3">
    <property type="entry name" value="TRANSMEMBRANE PROTEIN-RELATED"/>
    <property type="match status" value="1"/>
</dbReference>
<accession>A0A1I6GMS2</accession>
<evidence type="ECO:0000313" key="5">
    <source>
        <dbReference type="Proteomes" id="UP000198531"/>
    </source>
</evidence>
<dbReference type="STRING" id="553469.SAMN04487947_1400"/>
<dbReference type="InterPro" id="IPR005182">
    <property type="entry name" value="YdbS-like_PH"/>
</dbReference>
<feature type="region of interest" description="Disordered" evidence="1">
    <location>
        <begin position="500"/>
        <end position="590"/>
    </location>
</feature>
<keyword evidence="5" id="KW-1185">Reference proteome</keyword>
<feature type="domain" description="YdbS-like PH" evidence="3">
    <location>
        <begin position="67"/>
        <end position="145"/>
    </location>
</feature>
<dbReference type="RefSeq" id="WP_089805861.1">
    <property type="nucleotide sequence ID" value="NZ_FOYT01000001.1"/>
</dbReference>
<evidence type="ECO:0000313" key="4">
    <source>
        <dbReference type="EMBL" id="SFR43484.1"/>
    </source>
</evidence>
<evidence type="ECO:0000259" key="3">
    <source>
        <dbReference type="Pfam" id="PF03703"/>
    </source>
</evidence>
<dbReference type="OrthoDB" id="107421at2157"/>
<proteinExistence type="predicted"/>
<feature type="compositionally biased region" description="Basic and acidic residues" evidence="1">
    <location>
        <begin position="512"/>
        <end position="536"/>
    </location>
</feature>
<keyword evidence="2" id="KW-0812">Transmembrane</keyword>
<sequence length="590" mass="63985">MVAQHLSPLSVPYRVLQRGGSIIAALAFALATGGFSLPVVGIAGPLVLLGLASLVAIVFVAYEFAHYRRFTYELTADTFDIESGVFARRNREIPLRRIQNVDISRNVVQRAMGIAAVSFETAGGGQTEARLRFVSFEEAKRLQRELGRLKRGEAAGEEAAEPASELLFELEGRELGILGALSFDFRVPGILFVLFSGSLTVVTSFFPASMGPLVVVLGVFVLVFLAVLVSWVAGAAVAVVNYYDFRLVRSADELQYERGLLQRYDGSIPFDKVQTLTIEDNPLKRWTGYATLLVETAGYAPGQGDSSSRGSEAAVPIARRERVERLVNDIEPVGTPEFRRPPKRTRRRYFGRYSIVVGAATAALYAANAVLGLGTPWYAPLALLPVAAVGAHYKWKHRGLWLGENHVVTRNGFLRRETKVVPYYRIQTVIDTRTIFQRRLRLATVTVDTAGSLSLGGQDAAAVDIDAADADELRAELESRLHVAVAEYRRGRVGIGMADEVSVTESADEDGERSLDDRTTPEGDDGRESGGERDSGESPVTGDAGVAGSNTDDDADGGDAETTATAEEEDDADPFVWGETSDDGDGEERQ</sequence>
<keyword evidence="2" id="KW-0472">Membrane</keyword>
<feature type="transmembrane region" description="Helical" evidence="2">
    <location>
        <begin position="189"/>
        <end position="208"/>
    </location>
</feature>